<reference evidence="2 3" key="1">
    <citation type="journal article" date="2019" name="Emerg. Microbes Infect.">
        <title>Comprehensive subspecies identification of 175 nontuberculous mycobacteria species based on 7547 genomic profiles.</title>
        <authorList>
            <person name="Matsumoto Y."/>
            <person name="Kinjo T."/>
            <person name="Motooka D."/>
            <person name="Nabeya D."/>
            <person name="Jung N."/>
            <person name="Uechi K."/>
            <person name="Horii T."/>
            <person name="Iida T."/>
            <person name="Fujita J."/>
            <person name="Nakamura S."/>
        </authorList>
    </citation>
    <scope>NUCLEOTIDE SEQUENCE [LARGE SCALE GENOMIC DNA]</scope>
    <source>
        <strain evidence="2 3">JCM 30396</strain>
    </source>
</reference>
<evidence type="ECO:0000313" key="3">
    <source>
        <dbReference type="Proteomes" id="UP000467148"/>
    </source>
</evidence>
<gene>
    <name evidence="2" type="ORF">MHEL_55110</name>
</gene>
<dbReference type="KEGG" id="mhev:MHEL_55110"/>
<evidence type="ECO:0000313" key="2">
    <source>
        <dbReference type="EMBL" id="BBY67268.1"/>
    </source>
</evidence>
<name>A0A7I7TDU9_9MYCO</name>
<proteinExistence type="inferred from homology"/>
<evidence type="ECO:0000256" key="1">
    <source>
        <dbReference type="HAMAP-Rule" id="MF_01187"/>
    </source>
</evidence>
<dbReference type="Proteomes" id="UP000467148">
    <property type="component" value="Chromosome"/>
</dbReference>
<comment type="similarity">
    <text evidence="1">Belongs to the UPF0434 family.</text>
</comment>
<dbReference type="Gene3D" id="2.20.25.10">
    <property type="match status" value="1"/>
</dbReference>
<accession>A0A7I7TDU9</accession>
<keyword evidence="3" id="KW-1185">Reference proteome</keyword>
<sequence>MLRLRPPRRARNRIVFDDKLLKILVCPADRGPLVLVDEVLYNPRLHKAYRIEDGIPVLLVDEAVDIGPEEHERLIARSGS</sequence>
<dbReference type="AlphaFoldDB" id="A0A7I7TDU9"/>
<dbReference type="EMBL" id="AP022596">
    <property type="protein sequence ID" value="BBY67268.1"/>
    <property type="molecule type" value="Genomic_DNA"/>
</dbReference>
<protein>
    <recommendedName>
        <fullName evidence="1">UPF0434 protein MHEL_55110</fullName>
    </recommendedName>
</protein>
<dbReference type="InterPro" id="IPR005651">
    <property type="entry name" value="Trm112-like"/>
</dbReference>
<dbReference type="SUPFAM" id="SSF158997">
    <property type="entry name" value="Trm112p-like"/>
    <property type="match status" value="1"/>
</dbReference>
<dbReference type="Pfam" id="PF03966">
    <property type="entry name" value="Trm112p"/>
    <property type="match status" value="1"/>
</dbReference>
<dbReference type="HAMAP" id="MF_01187">
    <property type="entry name" value="UPF0434"/>
    <property type="match status" value="1"/>
</dbReference>
<organism evidence="2 3">
    <name type="scientific">Mycolicibacterium helvum</name>
    <dbReference type="NCBI Taxonomy" id="1534349"/>
    <lineage>
        <taxon>Bacteria</taxon>
        <taxon>Bacillati</taxon>
        <taxon>Actinomycetota</taxon>
        <taxon>Actinomycetes</taxon>
        <taxon>Mycobacteriales</taxon>
        <taxon>Mycobacteriaceae</taxon>
        <taxon>Mycolicibacterium</taxon>
    </lineage>
</organism>